<dbReference type="Proteomes" id="UP000198356">
    <property type="component" value="Unassembled WGS sequence"/>
</dbReference>
<gene>
    <name evidence="2" type="ORF">SAMN05421770_101279</name>
</gene>
<evidence type="ECO:0000313" key="3">
    <source>
        <dbReference type="Proteomes" id="UP000198356"/>
    </source>
</evidence>
<accession>A0A239D4E3</accession>
<evidence type="ECO:0000313" key="2">
    <source>
        <dbReference type="EMBL" id="SNS27099.1"/>
    </source>
</evidence>
<proteinExistence type="predicted"/>
<sequence length="262" mass="28062">MDDAEFFGGTQAHTLCKKYLFLASLRFSGTFLQVSAYSSEEAEESKMRMQTLVAATLIAGVSMMAAGCRVDEHKNGENQDVKIATPFGGMSVKTNDAGAIDGLGLPVYPGATPVKTDEDGDHSNGSADVNMSFAGFSLKVKAARYRTTDSPEKVMDFYRKALGRYGVVLDCVNNRPTGEPSKTPEGLTCAEDGKKKHVYTVAGSSSKHELKTGSEQHQHIVAIDPDGAGAKFNIVALDLPGHISFDSDDEKDNGKNGKEKVQ</sequence>
<feature type="compositionally biased region" description="Basic and acidic residues" evidence="1">
    <location>
        <begin position="252"/>
        <end position="262"/>
    </location>
</feature>
<keyword evidence="3" id="KW-1185">Reference proteome</keyword>
<dbReference type="AlphaFoldDB" id="A0A239D4E3"/>
<name>A0A239D4E3_9BACT</name>
<protein>
    <submittedName>
        <fullName evidence="2">Uncharacterized protein</fullName>
    </submittedName>
</protein>
<dbReference type="EMBL" id="FZOU01000001">
    <property type="protein sequence ID" value="SNS27099.1"/>
    <property type="molecule type" value="Genomic_DNA"/>
</dbReference>
<feature type="region of interest" description="Disordered" evidence="1">
    <location>
        <begin position="243"/>
        <end position="262"/>
    </location>
</feature>
<reference evidence="2 3" key="1">
    <citation type="submission" date="2017-06" db="EMBL/GenBank/DDBJ databases">
        <authorList>
            <person name="Kim H.J."/>
            <person name="Triplett B.A."/>
        </authorList>
    </citation>
    <scope>NUCLEOTIDE SEQUENCE [LARGE SCALE GENOMIC DNA]</scope>
    <source>
        <strain evidence="2 3">DSM 18704</strain>
    </source>
</reference>
<evidence type="ECO:0000256" key="1">
    <source>
        <dbReference type="SAM" id="MobiDB-lite"/>
    </source>
</evidence>
<organism evidence="2 3">
    <name type="scientific">Granulicella rosea</name>
    <dbReference type="NCBI Taxonomy" id="474952"/>
    <lineage>
        <taxon>Bacteria</taxon>
        <taxon>Pseudomonadati</taxon>
        <taxon>Acidobacteriota</taxon>
        <taxon>Terriglobia</taxon>
        <taxon>Terriglobales</taxon>
        <taxon>Acidobacteriaceae</taxon>
        <taxon>Granulicella</taxon>
    </lineage>
</organism>